<evidence type="ECO:0000313" key="3">
    <source>
        <dbReference type="EMBL" id="QHS77844.1"/>
    </source>
</evidence>
<evidence type="ECO:0000256" key="1">
    <source>
        <dbReference type="SAM" id="Phobius"/>
    </source>
</evidence>
<feature type="domain" description="GIY-YIG" evidence="2">
    <location>
        <begin position="1"/>
        <end position="74"/>
    </location>
</feature>
<dbReference type="CDD" id="cd00719">
    <property type="entry name" value="GIY-YIG_SF"/>
    <property type="match status" value="1"/>
</dbReference>
<proteinExistence type="predicted"/>
<protein>
    <recommendedName>
        <fullName evidence="2">GIY-YIG domain-containing protein</fullName>
    </recommendedName>
</protein>
<organism evidence="3">
    <name type="scientific">viral metagenome</name>
    <dbReference type="NCBI Taxonomy" id="1070528"/>
    <lineage>
        <taxon>unclassified sequences</taxon>
        <taxon>metagenomes</taxon>
        <taxon>organismal metagenomes</taxon>
    </lineage>
</organism>
<evidence type="ECO:0000259" key="2">
    <source>
        <dbReference type="PROSITE" id="PS50164"/>
    </source>
</evidence>
<dbReference type="InterPro" id="IPR035901">
    <property type="entry name" value="GIY-YIG_endonuc_sf"/>
</dbReference>
<dbReference type="EMBL" id="MN740593">
    <property type="protein sequence ID" value="QHS77844.1"/>
    <property type="molecule type" value="Genomic_DNA"/>
</dbReference>
<dbReference type="Pfam" id="PF01541">
    <property type="entry name" value="GIY-YIG"/>
    <property type="match status" value="1"/>
</dbReference>
<keyword evidence="1" id="KW-1133">Transmembrane helix</keyword>
<reference evidence="3" key="1">
    <citation type="journal article" date="2020" name="Nature">
        <title>Giant virus diversity and host interactions through global metagenomics.</title>
        <authorList>
            <person name="Schulz F."/>
            <person name="Roux S."/>
            <person name="Paez-Espino D."/>
            <person name="Jungbluth S."/>
            <person name="Walsh D.A."/>
            <person name="Denef V.J."/>
            <person name="McMahon K.D."/>
            <person name="Konstantinidis K.T."/>
            <person name="Eloe-Fadrosh E.A."/>
            <person name="Kyrpides N.C."/>
            <person name="Woyke T."/>
        </authorList>
    </citation>
    <scope>NUCLEOTIDE SEQUENCE</scope>
    <source>
        <strain evidence="3">GVMAG-S-1021933-23</strain>
    </source>
</reference>
<name>A0A6C0ADN5_9ZZZZ</name>
<dbReference type="InterPro" id="IPR000305">
    <property type="entry name" value="GIY-YIG_endonuc"/>
</dbReference>
<dbReference type="PROSITE" id="PS50164">
    <property type="entry name" value="GIY_YIG"/>
    <property type="match status" value="1"/>
</dbReference>
<keyword evidence="1" id="KW-0812">Transmembrane</keyword>
<accession>A0A6C0ADN5</accession>
<feature type="transmembrane region" description="Helical" evidence="1">
    <location>
        <begin position="132"/>
        <end position="153"/>
    </location>
</feature>
<keyword evidence="1" id="KW-0472">Membrane</keyword>
<dbReference type="AlphaFoldDB" id="A0A6C0ADN5"/>
<dbReference type="Gene3D" id="3.40.1440.10">
    <property type="entry name" value="GIY-YIG endonuclease"/>
    <property type="match status" value="1"/>
</dbReference>
<sequence length="155" mass="18748">MTNLIYALELENNKWYIGKTSDIELKINEHKSKNNHNFWTYEYKIKNYEIIENPVKSKFSEDNLTKEYMMKYGIENVRGGSYLKFKLDEDEIKILKREFLHIEDKCVYCGDMDHHFFDCIFQYGTHQPEISLLEIIVIIIHIIRDFIFFIFGIEN</sequence>